<dbReference type="InterPro" id="IPR050367">
    <property type="entry name" value="APC_superfamily"/>
</dbReference>
<feature type="transmembrane region" description="Helical" evidence="5">
    <location>
        <begin position="83"/>
        <end position="107"/>
    </location>
</feature>
<comment type="subcellular location">
    <subcellularLocation>
        <location evidence="1">Membrane</location>
        <topology evidence="1">Multi-pass membrane protein</topology>
    </subcellularLocation>
</comment>
<dbReference type="AlphaFoldDB" id="T1B1Y0"/>
<comment type="caution">
    <text evidence="7">The sequence shown here is derived from an EMBL/GenBank/DDBJ whole genome shotgun (WGS) entry which is preliminary data.</text>
</comment>
<dbReference type="Pfam" id="PF00324">
    <property type="entry name" value="AA_permease"/>
    <property type="match status" value="1"/>
</dbReference>
<evidence type="ECO:0000256" key="5">
    <source>
        <dbReference type="SAM" id="Phobius"/>
    </source>
</evidence>
<feature type="transmembrane region" description="Helical" evidence="5">
    <location>
        <begin position="12"/>
        <end position="34"/>
    </location>
</feature>
<protein>
    <submittedName>
        <fullName evidence="7">Amino acid/polyamine transporter I</fullName>
    </submittedName>
</protein>
<feature type="transmembrane region" description="Helical" evidence="5">
    <location>
        <begin position="40"/>
        <end position="62"/>
    </location>
</feature>
<evidence type="ECO:0000256" key="2">
    <source>
        <dbReference type="ARBA" id="ARBA00022692"/>
    </source>
</evidence>
<keyword evidence="4 5" id="KW-0472">Membrane</keyword>
<dbReference type="Gene3D" id="1.20.1740.10">
    <property type="entry name" value="Amino acid/polyamine transporter I"/>
    <property type="match status" value="1"/>
</dbReference>
<keyword evidence="2 5" id="KW-0812">Transmembrane</keyword>
<reference evidence="7" key="1">
    <citation type="submission" date="2013-08" db="EMBL/GenBank/DDBJ databases">
        <authorList>
            <person name="Mendez C."/>
            <person name="Richter M."/>
            <person name="Ferrer M."/>
            <person name="Sanchez J."/>
        </authorList>
    </citation>
    <scope>NUCLEOTIDE SEQUENCE</scope>
</reference>
<dbReference type="InterPro" id="IPR004841">
    <property type="entry name" value="AA-permease/SLC12A_dom"/>
</dbReference>
<feature type="transmembrane region" description="Helical" evidence="5">
    <location>
        <begin position="228"/>
        <end position="253"/>
    </location>
</feature>
<feature type="transmembrane region" description="Helical" evidence="5">
    <location>
        <begin position="152"/>
        <end position="177"/>
    </location>
</feature>
<dbReference type="PANTHER" id="PTHR42770">
    <property type="entry name" value="AMINO ACID TRANSPORTER-RELATED"/>
    <property type="match status" value="1"/>
</dbReference>
<evidence type="ECO:0000259" key="6">
    <source>
        <dbReference type="Pfam" id="PF00324"/>
    </source>
</evidence>
<proteinExistence type="predicted"/>
<feature type="domain" description="Amino acid permease/ SLC12A" evidence="6">
    <location>
        <begin position="14"/>
        <end position="401"/>
    </location>
</feature>
<feature type="transmembrane region" description="Helical" evidence="5">
    <location>
        <begin position="348"/>
        <end position="370"/>
    </location>
</feature>
<name>T1B1Y0_9ZZZZ</name>
<dbReference type="PANTHER" id="PTHR42770:SF7">
    <property type="entry name" value="MEMBRANE PROTEIN"/>
    <property type="match status" value="1"/>
</dbReference>
<dbReference type="GO" id="GO:0016020">
    <property type="term" value="C:membrane"/>
    <property type="evidence" value="ECO:0007669"/>
    <property type="project" value="UniProtKB-SubCell"/>
</dbReference>
<evidence type="ECO:0000256" key="1">
    <source>
        <dbReference type="ARBA" id="ARBA00004141"/>
    </source>
</evidence>
<sequence>MPDKKISMKVATAVGLGAIIGAGIFVLSGTAIALAGPGALVAFILVGILAVIVALEYGELGAIMPQAKGAAFSFVYEAFGSELGFITGILLYFSFATAISAIALGFGSYLGQLIGMHSLAYQDIFAIALIFALSVVNIFGIRKAAKADFWIVLFKLGILCVFIIAAMFIAFYSHAFHYSNFAMIPSKDTIAAIFAASIAVFFAYSGFQAISTFTSDVEGGGRNAAKAILLSVVISMVFYVLIIIALMAMVPASKFTINADPLAFALNYVHAPYSLSFIVDIGALIATTSATLAMILSSSRILYQIGDAHLLPKITRKYNKKRDVAVNGVIISAVIGVVMLFAGNIYIIAAISNFGLLFSYLISAFAIMHFRRQKNIRPSFRMPLYPYLIIVSVILLLLFIAGMPKEALEIGVVLIMSLMVIYYFLREMENKKVVRIKLFR</sequence>
<feature type="transmembrane region" description="Helical" evidence="5">
    <location>
        <begin position="119"/>
        <end position="140"/>
    </location>
</feature>
<dbReference type="EMBL" id="AUZZ01001597">
    <property type="protein sequence ID" value="EQD63857.1"/>
    <property type="molecule type" value="Genomic_DNA"/>
</dbReference>
<feature type="transmembrane region" description="Helical" evidence="5">
    <location>
        <begin position="324"/>
        <end position="342"/>
    </location>
</feature>
<feature type="transmembrane region" description="Helical" evidence="5">
    <location>
        <begin position="407"/>
        <end position="425"/>
    </location>
</feature>
<dbReference type="GO" id="GO:0055085">
    <property type="term" value="P:transmembrane transport"/>
    <property type="evidence" value="ECO:0007669"/>
    <property type="project" value="InterPro"/>
</dbReference>
<evidence type="ECO:0000256" key="3">
    <source>
        <dbReference type="ARBA" id="ARBA00022989"/>
    </source>
</evidence>
<accession>T1B1Y0</accession>
<gene>
    <name evidence="7" type="ORF">B2A_02324</name>
</gene>
<evidence type="ECO:0000256" key="4">
    <source>
        <dbReference type="ARBA" id="ARBA00023136"/>
    </source>
</evidence>
<feature type="transmembrane region" description="Helical" evidence="5">
    <location>
        <begin position="273"/>
        <end position="303"/>
    </location>
</feature>
<feature type="transmembrane region" description="Helical" evidence="5">
    <location>
        <begin position="382"/>
        <end position="401"/>
    </location>
</feature>
<feature type="transmembrane region" description="Helical" evidence="5">
    <location>
        <begin position="189"/>
        <end position="207"/>
    </location>
</feature>
<organism evidence="7">
    <name type="scientific">mine drainage metagenome</name>
    <dbReference type="NCBI Taxonomy" id="410659"/>
    <lineage>
        <taxon>unclassified sequences</taxon>
        <taxon>metagenomes</taxon>
        <taxon>ecological metagenomes</taxon>
    </lineage>
</organism>
<evidence type="ECO:0000313" key="7">
    <source>
        <dbReference type="EMBL" id="EQD63857.1"/>
    </source>
</evidence>
<keyword evidence="3 5" id="KW-1133">Transmembrane helix</keyword>
<dbReference type="PIRSF" id="PIRSF006060">
    <property type="entry name" value="AA_transporter"/>
    <property type="match status" value="1"/>
</dbReference>
<reference evidence="7" key="2">
    <citation type="journal article" date="2014" name="ISME J.">
        <title>Microbial stratification in low pH oxic and suboxic macroscopic growths along an acid mine drainage.</title>
        <authorList>
            <person name="Mendez-Garcia C."/>
            <person name="Mesa V."/>
            <person name="Sprenger R.R."/>
            <person name="Richter M."/>
            <person name="Diez M.S."/>
            <person name="Solano J."/>
            <person name="Bargiela R."/>
            <person name="Golyshina O.V."/>
            <person name="Manteca A."/>
            <person name="Ramos J.L."/>
            <person name="Gallego J.R."/>
            <person name="Llorente I."/>
            <person name="Martins Dos Santos V.A."/>
            <person name="Jensen O.N."/>
            <person name="Pelaez A.I."/>
            <person name="Sanchez J."/>
            <person name="Ferrer M."/>
        </authorList>
    </citation>
    <scope>NUCLEOTIDE SEQUENCE</scope>
</reference>